<keyword evidence="2" id="KW-0507">mRNA processing</keyword>
<evidence type="ECO:0000256" key="2">
    <source>
        <dbReference type="ARBA" id="ARBA00022664"/>
    </source>
</evidence>
<evidence type="ECO:0000313" key="9">
    <source>
        <dbReference type="Proteomes" id="UP001153076"/>
    </source>
</evidence>
<name>A0A9Q1QUB6_9CARY</name>
<feature type="region of interest" description="Disordered" evidence="6">
    <location>
        <begin position="72"/>
        <end position="102"/>
    </location>
</feature>
<evidence type="ECO:0000256" key="1">
    <source>
        <dbReference type="ARBA" id="ARBA00004123"/>
    </source>
</evidence>
<evidence type="ECO:0000313" key="8">
    <source>
        <dbReference type="EMBL" id="KAJ8452535.1"/>
    </source>
</evidence>
<dbReference type="OrthoDB" id="1924287at2759"/>
<comment type="caution">
    <text evidence="8">The sequence shown here is derived from an EMBL/GenBank/DDBJ whole genome shotgun (WGS) entry which is preliminary data.</text>
</comment>
<evidence type="ECO:0000259" key="7">
    <source>
        <dbReference type="PROSITE" id="PS51366"/>
    </source>
</evidence>
<dbReference type="Gene3D" id="1.25.40.180">
    <property type="match status" value="1"/>
</dbReference>
<dbReference type="InterPro" id="IPR050781">
    <property type="entry name" value="CWC22_splicing_factor"/>
</dbReference>
<dbReference type="InterPro" id="IPR003891">
    <property type="entry name" value="Initiation_fac_eIF4g_MI"/>
</dbReference>
<protein>
    <recommendedName>
        <fullName evidence="7">MI domain-containing protein</fullName>
    </recommendedName>
</protein>
<keyword evidence="9" id="KW-1185">Reference proteome</keyword>
<dbReference type="Proteomes" id="UP001153076">
    <property type="component" value="Unassembled WGS sequence"/>
</dbReference>
<dbReference type="PANTHER" id="PTHR18034:SF3">
    <property type="entry name" value="PRE-MRNA-SPLICING FACTOR CWC22 HOMOLOG"/>
    <property type="match status" value="1"/>
</dbReference>
<dbReference type="PANTHER" id="PTHR18034">
    <property type="entry name" value="CELL CYCLE CONTROL PROTEIN CWF22-RELATED"/>
    <property type="match status" value="1"/>
</dbReference>
<comment type="subcellular location">
    <subcellularLocation>
        <location evidence="1">Nucleus</location>
    </subcellularLocation>
</comment>
<dbReference type="GO" id="GO:0006417">
    <property type="term" value="P:regulation of translation"/>
    <property type="evidence" value="ECO:0007669"/>
    <property type="project" value="UniProtKB-KW"/>
</dbReference>
<proteinExistence type="predicted"/>
<dbReference type="EMBL" id="JAKOGI010000004">
    <property type="protein sequence ID" value="KAJ8452535.1"/>
    <property type="molecule type" value="Genomic_DNA"/>
</dbReference>
<dbReference type="GO" id="GO:0071013">
    <property type="term" value="C:catalytic step 2 spliceosome"/>
    <property type="evidence" value="ECO:0007669"/>
    <property type="project" value="TreeGrafter"/>
</dbReference>
<evidence type="ECO:0000256" key="3">
    <source>
        <dbReference type="ARBA" id="ARBA00022845"/>
    </source>
</evidence>
<dbReference type="Pfam" id="PF02847">
    <property type="entry name" value="MA3"/>
    <property type="match status" value="1"/>
</dbReference>
<organism evidence="8 9">
    <name type="scientific">Carnegiea gigantea</name>
    <dbReference type="NCBI Taxonomy" id="171969"/>
    <lineage>
        <taxon>Eukaryota</taxon>
        <taxon>Viridiplantae</taxon>
        <taxon>Streptophyta</taxon>
        <taxon>Embryophyta</taxon>
        <taxon>Tracheophyta</taxon>
        <taxon>Spermatophyta</taxon>
        <taxon>Magnoliopsida</taxon>
        <taxon>eudicotyledons</taxon>
        <taxon>Gunneridae</taxon>
        <taxon>Pentapetalae</taxon>
        <taxon>Caryophyllales</taxon>
        <taxon>Cactineae</taxon>
        <taxon>Cactaceae</taxon>
        <taxon>Cactoideae</taxon>
        <taxon>Echinocereeae</taxon>
        <taxon>Carnegiea</taxon>
    </lineage>
</organism>
<dbReference type="AlphaFoldDB" id="A0A9Q1QUB6"/>
<gene>
    <name evidence="8" type="ORF">Cgig2_000124</name>
</gene>
<keyword evidence="4" id="KW-0508">mRNA splicing</keyword>
<keyword evidence="3" id="KW-0810">Translation regulation</keyword>
<dbReference type="GO" id="GO:0000398">
    <property type="term" value="P:mRNA splicing, via spliceosome"/>
    <property type="evidence" value="ECO:0007669"/>
    <property type="project" value="TreeGrafter"/>
</dbReference>
<feature type="domain" description="MI" evidence="7">
    <location>
        <begin position="116"/>
        <end position="185"/>
    </location>
</feature>
<dbReference type="PROSITE" id="PS51366">
    <property type="entry name" value="MI"/>
    <property type="match status" value="1"/>
</dbReference>
<evidence type="ECO:0000256" key="6">
    <source>
        <dbReference type="SAM" id="MobiDB-lite"/>
    </source>
</evidence>
<dbReference type="GO" id="GO:0003723">
    <property type="term" value="F:RNA binding"/>
    <property type="evidence" value="ECO:0007669"/>
    <property type="project" value="TreeGrafter"/>
</dbReference>
<sequence>MEFEDEHFNVLVYKQDDRVQLHCSALEPHDRLTHEVSPDDEIDPEISIDILKADPNFLENERRYEELRKSILEAESEDKDESDAGSDDDNDEEGEDDEAEEQRLEIKDVIGANLINLRRTTYLIIKSSANFEEAGHKLLKIKLEPGQEMELCIMLLECAARRGNMIDIMVWLNKVYEDNFGKCFG</sequence>
<feature type="compositionally biased region" description="Acidic residues" evidence="6">
    <location>
        <begin position="74"/>
        <end position="100"/>
    </location>
</feature>
<evidence type="ECO:0000256" key="5">
    <source>
        <dbReference type="ARBA" id="ARBA00023242"/>
    </source>
</evidence>
<accession>A0A9Q1QUB6</accession>
<evidence type="ECO:0000256" key="4">
    <source>
        <dbReference type="ARBA" id="ARBA00023187"/>
    </source>
</evidence>
<keyword evidence="5" id="KW-0539">Nucleus</keyword>
<reference evidence="8" key="1">
    <citation type="submission" date="2022-04" db="EMBL/GenBank/DDBJ databases">
        <title>Carnegiea gigantea Genome sequencing and assembly v2.</title>
        <authorList>
            <person name="Copetti D."/>
            <person name="Sanderson M.J."/>
            <person name="Burquez A."/>
            <person name="Wojciechowski M.F."/>
        </authorList>
    </citation>
    <scope>NUCLEOTIDE SEQUENCE</scope>
    <source>
        <strain evidence="8">SGP5-SGP5p</strain>
        <tissue evidence="8">Aerial part</tissue>
    </source>
</reference>